<feature type="transmembrane region" description="Helical" evidence="7">
    <location>
        <begin position="98"/>
        <end position="114"/>
    </location>
</feature>
<dbReference type="Pfam" id="PF01478">
    <property type="entry name" value="Peptidase_A24"/>
    <property type="match status" value="1"/>
</dbReference>
<evidence type="ECO:0000256" key="3">
    <source>
        <dbReference type="ARBA" id="ARBA00022475"/>
    </source>
</evidence>
<keyword evidence="6 7" id="KW-0472">Membrane</keyword>
<comment type="similarity">
    <text evidence="2">Belongs to the peptidase A24 family.</text>
</comment>
<name>A0ABT5VAD5_9BACI</name>
<evidence type="ECO:0000313" key="11">
    <source>
        <dbReference type="Proteomes" id="UP001148125"/>
    </source>
</evidence>
<dbReference type="RefSeq" id="WP_275117064.1">
    <property type="nucleotide sequence ID" value="NZ_JAOTPO010000002.1"/>
</dbReference>
<reference evidence="10" key="1">
    <citation type="submission" date="2024-05" db="EMBL/GenBank/DDBJ databases">
        <title>Alkalihalobacillus sp. strain MEB203 novel alkaliphilic bacterium from Lonar Lake, India.</title>
        <authorList>
            <person name="Joshi A."/>
            <person name="Thite S."/>
            <person name="Mengade P."/>
        </authorList>
    </citation>
    <scope>NUCLEOTIDE SEQUENCE</scope>
    <source>
        <strain evidence="10">MEB 203</strain>
    </source>
</reference>
<evidence type="ECO:0000256" key="7">
    <source>
        <dbReference type="SAM" id="Phobius"/>
    </source>
</evidence>
<comment type="subcellular location">
    <subcellularLocation>
        <location evidence="1">Cell membrane</location>
        <topology evidence="1">Multi-pass membrane protein</topology>
    </subcellularLocation>
</comment>
<evidence type="ECO:0000313" key="10">
    <source>
        <dbReference type="EMBL" id="MDE5412432.1"/>
    </source>
</evidence>
<dbReference type="Proteomes" id="UP001148125">
    <property type="component" value="Unassembled WGS sequence"/>
</dbReference>
<feature type="transmembrane region" description="Helical" evidence="7">
    <location>
        <begin position="177"/>
        <end position="210"/>
    </location>
</feature>
<feature type="domain" description="Prepilin peptidase A24 N-terminal" evidence="9">
    <location>
        <begin position="12"/>
        <end position="89"/>
    </location>
</feature>
<evidence type="ECO:0000256" key="6">
    <source>
        <dbReference type="ARBA" id="ARBA00023136"/>
    </source>
</evidence>
<dbReference type="Gene3D" id="1.20.120.1220">
    <property type="match status" value="1"/>
</dbReference>
<dbReference type="Pfam" id="PF06750">
    <property type="entry name" value="A24_N_bact"/>
    <property type="match status" value="1"/>
</dbReference>
<feature type="transmembrane region" description="Helical" evidence="7">
    <location>
        <begin position="6"/>
        <end position="26"/>
    </location>
</feature>
<dbReference type="InterPro" id="IPR050882">
    <property type="entry name" value="Prepilin_peptidase/N-MTase"/>
</dbReference>
<evidence type="ECO:0000256" key="4">
    <source>
        <dbReference type="ARBA" id="ARBA00022692"/>
    </source>
</evidence>
<gene>
    <name evidence="10" type="ORF">N7Z68_03480</name>
</gene>
<evidence type="ECO:0000259" key="8">
    <source>
        <dbReference type="Pfam" id="PF01478"/>
    </source>
</evidence>
<evidence type="ECO:0000256" key="2">
    <source>
        <dbReference type="ARBA" id="ARBA00005801"/>
    </source>
</evidence>
<dbReference type="PANTHER" id="PTHR30487">
    <property type="entry name" value="TYPE 4 PREPILIN-LIKE PROTEINS LEADER PEPTIDE-PROCESSING ENZYME"/>
    <property type="match status" value="1"/>
</dbReference>
<dbReference type="PANTHER" id="PTHR30487:SF0">
    <property type="entry name" value="PREPILIN LEADER PEPTIDASE_N-METHYLTRANSFERASE-RELATED"/>
    <property type="match status" value="1"/>
</dbReference>
<evidence type="ECO:0000259" key="9">
    <source>
        <dbReference type="Pfam" id="PF06750"/>
    </source>
</evidence>
<feature type="transmembrane region" description="Helical" evidence="7">
    <location>
        <begin position="222"/>
        <end position="245"/>
    </location>
</feature>
<comment type="caution">
    <text evidence="10">The sequence shown here is derived from an EMBL/GenBank/DDBJ whole genome shotgun (WGS) entry which is preliminary data.</text>
</comment>
<dbReference type="InterPro" id="IPR010627">
    <property type="entry name" value="Prepilin_pept_A24_N"/>
</dbReference>
<feature type="transmembrane region" description="Helical" evidence="7">
    <location>
        <begin position="121"/>
        <end position="140"/>
    </location>
</feature>
<keyword evidence="11" id="KW-1185">Reference proteome</keyword>
<keyword evidence="5 7" id="KW-1133">Transmembrane helix</keyword>
<keyword evidence="4 7" id="KW-0812">Transmembrane</keyword>
<organism evidence="10 11">
    <name type="scientific">Alkalihalobacterium chitinilyticum</name>
    <dbReference type="NCBI Taxonomy" id="2980103"/>
    <lineage>
        <taxon>Bacteria</taxon>
        <taxon>Bacillati</taxon>
        <taxon>Bacillota</taxon>
        <taxon>Bacilli</taxon>
        <taxon>Bacillales</taxon>
        <taxon>Bacillaceae</taxon>
        <taxon>Alkalihalobacterium</taxon>
    </lineage>
</organism>
<sequence length="249" mass="27539">MLIDIYILALFLVIGSFLNVVAIRLLNKESIAFPPSHCPQCKHKLSVLDLVPVFSYLFLKGKCRYCQTKISPLYPFGELLTATSIFIVYKFVGLQLELIPALLLTILLVISVLTDIRKQLILDVVTLPMLGLLIISRLLIGSEPFWYYLLGGVVGFALLLLIAIVSRGGMGGGDVKLYAAIGVALGPWMTVMSLVLASFVGTIVGITLLVLGIVKRKQPIAFGPFIFIGTLLAYLFGYDIWIWYLNLLW</sequence>
<dbReference type="EMBL" id="JAOTPO010000002">
    <property type="protein sequence ID" value="MDE5412432.1"/>
    <property type="molecule type" value="Genomic_DNA"/>
</dbReference>
<evidence type="ECO:0000256" key="1">
    <source>
        <dbReference type="ARBA" id="ARBA00004651"/>
    </source>
</evidence>
<protein>
    <submittedName>
        <fullName evidence="10">Prepilin peptidase</fullName>
    </submittedName>
</protein>
<dbReference type="InterPro" id="IPR000045">
    <property type="entry name" value="Prepilin_IV_endopep_pep"/>
</dbReference>
<accession>A0ABT5VAD5</accession>
<feature type="domain" description="Prepilin type IV endopeptidase peptidase" evidence="8">
    <location>
        <begin position="102"/>
        <end position="206"/>
    </location>
</feature>
<proteinExistence type="inferred from homology"/>
<keyword evidence="3" id="KW-1003">Cell membrane</keyword>
<feature type="transmembrane region" description="Helical" evidence="7">
    <location>
        <begin position="146"/>
        <end position="165"/>
    </location>
</feature>
<evidence type="ECO:0000256" key="5">
    <source>
        <dbReference type="ARBA" id="ARBA00022989"/>
    </source>
</evidence>